<proteinExistence type="predicted"/>
<name>A0AAE0I2N2_9PEZI</name>
<keyword evidence="1" id="KW-0472">Membrane</keyword>
<evidence type="ECO:0000313" key="3">
    <source>
        <dbReference type="Proteomes" id="UP001286456"/>
    </source>
</evidence>
<evidence type="ECO:0000313" key="2">
    <source>
        <dbReference type="EMBL" id="KAK3317469.1"/>
    </source>
</evidence>
<dbReference type="EMBL" id="JAUEPO010000007">
    <property type="protein sequence ID" value="KAK3317469.1"/>
    <property type="molecule type" value="Genomic_DNA"/>
</dbReference>
<organism evidence="2 3">
    <name type="scientific">Cercophora scortea</name>
    <dbReference type="NCBI Taxonomy" id="314031"/>
    <lineage>
        <taxon>Eukaryota</taxon>
        <taxon>Fungi</taxon>
        <taxon>Dikarya</taxon>
        <taxon>Ascomycota</taxon>
        <taxon>Pezizomycotina</taxon>
        <taxon>Sordariomycetes</taxon>
        <taxon>Sordariomycetidae</taxon>
        <taxon>Sordariales</taxon>
        <taxon>Lasiosphaeriaceae</taxon>
        <taxon>Cercophora</taxon>
    </lineage>
</organism>
<gene>
    <name evidence="2" type="ORF">B0T19DRAFT_435048</name>
</gene>
<protein>
    <submittedName>
        <fullName evidence="2">Uncharacterized protein</fullName>
    </submittedName>
</protein>
<accession>A0AAE0I2N2</accession>
<keyword evidence="1" id="KW-1133">Transmembrane helix</keyword>
<sequence>MGSDSVPLPVAFAGTAAEVFFKLAGGAGACLVGTAVFLLVAVPDFLTSLGAGASLGDGLAASSEDDPIVITSGGAFAVGLGFEVLGVAF</sequence>
<reference evidence="2" key="2">
    <citation type="submission" date="2023-06" db="EMBL/GenBank/DDBJ databases">
        <authorList>
            <consortium name="Lawrence Berkeley National Laboratory"/>
            <person name="Haridas S."/>
            <person name="Hensen N."/>
            <person name="Bonometti L."/>
            <person name="Westerberg I."/>
            <person name="Brannstrom I.O."/>
            <person name="Guillou S."/>
            <person name="Cros-Aarteil S."/>
            <person name="Calhoun S."/>
            <person name="Kuo A."/>
            <person name="Mondo S."/>
            <person name="Pangilinan J."/>
            <person name="Riley R."/>
            <person name="Labutti K."/>
            <person name="Andreopoulos B."/>
            <person name="Lipzen A."/>
            <person name="Chen C."/>
            <person name="Yanf M."/>
            <person name="Daum C."/>
            <person name="Ng V."/>
            <person name="Clum A."/>
            <person name="Steindorff A."/>
            <person name="Ohm R."/>
            <person name="Martin F."/>
            <person name="Silar P."/>
            <person name="Natvig D."/>
            <person name="Lalanne C."/>
            <person name="Gautier V."/>
            <person name="Ament-Velasquez S.L."/>
            <person name="Kruys A."/>
            <person name="Hutchinson M.I."/>
            <person name="Powell A.J."/>
            <person name="Barry K."/>
            <person name="Miller A.N."/>
            <person name="Grigoriev I.V."/>
            <person name="Debuchy R."/>
            <person name="Gladieux P."/>
            <person name="Thoren M.H."/>
            <person name="Johannesson H."/>
        </authorList>
    </citation>
    <scope>NUCLEOTIDE SEQUENCE</scope>
    <source>
        <strain evidence="2">SMH4131-1</strain>
    </source>
</reference>
<evidence type="ECO:0000256" key="1">
    <source>
        <dbReference type="SAM" id="Phobius"/>
    </source>
</evidence>
<keyword evidence="3" id="KW-1185">Reference proteome</keyword>
<keyword evidence="1" id="KW-0812">Transmembrane</keyword>
<feature type="transmembrane region" description="Helical" evidence="1">
    <location>
        <begin position="20"/>
        <end position="42"/>
    </location>
</feature>
<dbReference type="AlphaFoldDB" id="A0AAE0I2N2"/>
<comment type="caution">
    <text evidence="2">The sequence shown here is derived from an EMBL/GenBank/DDBJ whole genome shotgun (WGS) entry which is preliminary data.</text>
</comment>
<dbReference type="Proteomes" id="UP001286456">
    <property type="component" value="Unassembled WGS sequence"/>
</dbReference>
<reference evidence="2" key="1">
    <citation type="journal article" date="2023" name="Mol. Phylogenet. Evol.">
        <title>Genome-scale phylogeny and comparative genomics of the fungal order Sordariales.</title>
        <authorList>
            <person name="Hensen N."/>
            <person name="Bonometti L."/>
            <person name="Westerberg I."/>
            <person name="Brannstrom I.O."/>
            <person name="Guillou S."/>
            <person name="Cros-Aarteil S."/>
            <person name="Calhoun S."/>
            <person name="Haridas S."/>
            <person name="Kuo A."/>
            <person name="Mondo S."/>
            <person name="Pangilinan J."/>
            <person name="Riley R."/>
            <person name="LaButti K."/>
            <person name="Andreopoulos B."/>
            <person name="Lipzen A."/>
            <person name="Chen C."/>
            <person name="Yan M."/>
            <person name="Daum C."/>
            <person name="Ng V."/>
            <person name="Clum A."/>
            <person name="Steindorff A."/>
            <person name="Ohm R.A."/>
            <person name="Martin F."/>
            <person name="Silar P."/>
            <person name="Natvig D.O."/>
            <person name="Lalanne C."/>
            <person name="Gautier V."/>
            <person name="Ament-Velasquez S.L."/>
            <person name="Kruys A."/>
            <person name="Hutchinson M.I."/>
            <person name="Powell A.J."/>
            <person name="Barry K."/>
            <person name="Miller A.N."/>
            <person name="Grigoriev I.V."/>
            <person name="Debuchy R."/>
            <person name="Gladieux P."/>
            <person name="Hiltunen Thoren M."/>
            <person name="Johannesson H."/>
        </authorList>
    </citation>
    <scope>NUCLEOTIDE SEQUENCE</scope>
    <source>
        <strain evidence="2">SMH4131-1</strain>
    </source>
</reference>